<proteinExistence type="predicted"/>
<protein>
    <submittedName>
        <fullName evidence="1">10040_t:CDS:1</fullName>
    </submittedName>
</protein>
<keyword evidence="2" id="KW-1185">Reference proteome</keyword>
<evidence type="ECO:0000313" key="2">
    <source>
        <dbReference type="Proteomes" id="UP000789702"/>
    </source>
</evidence>
<gene>
    <name evidence="1" type="ORF">DHETER_LOCUS15216</name>
</gene>
<reference evidence="1" key="1">
    <citation type="submission" date="2021-06" db="EMBL/GenBank/DDBJ databases">
        <authorList>
            <person name="Kallberg Y."/>
            <person name="Tangrot J."/>
            <person name="Rosling A."/>
        </authorList>
    </citation>
    <scope>NUCLEOTIDE SEQUENCE</scope>
    <source>
        <strain evidence="1">IL203A</strain>
    </source>
</reference>
<sequence length="43" mass="5290">DNRRLFHYREAIRRGANFTLVPVQIVRESDESCEFRWKHEKSL</sequence>
<dbReference type="EMBL" id="CAJVPU010050940">
    <property type="protein sequence ID" value="CAG8760360.1"/>
    <property type="molecule type" value="Genomic_DNA"/>
</dbReference>
<organism evidence="1 2">
    <name type="scientific">Dentiscutata heterogama</name>
    <dbReference type="NCBI Taxonomy" id="1316150"/>
    <lineage>
        <taxon>Eukaryota</taxon>
        <taxon>Fungi</taxon>
        <taxon>Fungi incertae sedis</taxon>
        <taxon>Mucoromycota</taxon>
        <taxon>Glomeromycotina</taxon>
        <taxon>Glomeromycetes</taxon>
        <taxon>Diversisporales</taxon>
        <taxon>Gigasporaceae</taxon>
        <taxon>Dentiscutata</taxon>
    </lineage>
</organism>
<comment type="caution">
    <text evidence="1">The sequence shown here is derived from an EMBL/GenBank/DDBJ whole genome shotgun (WGS) entry which is preliminary data.</text>
</comment>
<accession>A0ACA9QPJ3</accession>
<evidence type="ECO:0000313" key="1">
    <source>
        <dbReference type="EMBL" id="CAG8760360.1"/>
    </source>
</evidence>
<feature type="non-terminal residue" evidence="1">
    <location>
        <position position="1"/>
    </location>
</feature>
<name>A0ACA9QPJ3_9GLOM</name>
<dbReference type="Proteomes" id="UP000789702">
    <property type="component" value="Unassembled WGS sequence"/>
</dbReference>